<accession>X1RMB5</accession>
<comment type="caution">
    <text evidence="1">The sequence shown here is derived from an EMBL/GenBank/DDBJ whole genome shotgun (WGS) entry which is preliminary data.</text>
</comment>
<evidence type="ECO:0000313" key="1">
    <source>
        <dbReference type="EMBL" id="GAI68101.1"/>
    </source>
</evidence>
<dbReference type="AlphaFoldDB" id="X1RMB5"/>
<dbReference type="EMBL" id="BARW01003526">
    <property type="protein sequence ID" value="GAI68101.1"/>
    <property type="molecule type" value="Genomic_DNA"/>
</dbReference>
<protein>
    <recommendedName>
        <fullName evidence="2">Serine aminopeptidase S33 domain-containing protein</fullName>
    </recommendedName>
</protein>
<proteinExistence type="predicted"/>
<dbReference type="Gene3D" id="3.40.50.1820">
    <property type="entry name" value="alpha/beta hydrolase"/>
    <property type="match status" value="1"/>
</dbReference>
<dbReference type="SUPFAM" id="SSF53474">
    <property type="entry name" value="alpha/beta-Hydrolases"/>
    <property type="match status" value="1"/>
</dbReference>
<dbReference type="InterPro" id="IPR029058">
    <property type="entry name" value="AB_hydrolase_fold"/>
</dbReference>
<reference evidence="1" key="1">
    <citation type="journal article" date="2014" name="Front. Microbiol.">
        <title>High frequency of phylogenetically diverse reductive dehalogenase-homologous genes in deep subseafloor sedimentary metagenomes.</title>
        <authorList>
            <person name="Kawai M."/>
            <person name="Futagami T."/>
            <person name="Toyoda A."/>
            <person name="Takaki Y."/>
            <person name="Nishi S."/>
            <person name="Hori S."/>
            <person name="Arai W."/>
            <person name="Tsubouchi T."/>
            <person name="Morono Y."/>
            <person name="Uchiyama I."/>
            <person name="Ito T."/>
            <person name="Fujiyama A."/>
            <person name="Inagaki F."/>
            <person name="Takami H."/>
        </authorList>
    </citation>
    <scope>NUCLEOTIDE SEQUENCE</scope>
    <source>
        <strain evidence="1">Expedition CK06-06</strain>
    </source>
</reference>
<organism evidence="1">
    <name type="scientific">marine sediment metagenome</name>
    <dbReference type="NCBI Taxonomy" id="412755"/>
    <lineage>
        <taxon>unclassified sequences</taxon>
        <taxon>metagenomes</taxon>
        <taxon>ecological metagenomes</taxon>
    </lineage>
</organism>
<evidence type="ECO:0008006" key="2">
    <source>
        <dbReference type="Google" id="ProtNLM"/>
    </source>
</evidence>
<name>X1RMB5_9ZZZZ</name>
<gene>
    <name evidence="1" type="ORF">S12H4_08933</name>
</gene>
<sequence length="82" mass="9174">MARIIYGYKRVDPVDIVAEASCPILFIHGEADDLIPVNNAYELYEASDNPSDQVWIVLGATHCQAYNTNPVGYIDEVISFLR</sequence>